<sequence length="106" mass="11833">MKSNDVLVKSIFASRSSAPEWYRRLATKRIFPLQDCKLFANLSRQVCKCKTSLQQVNASLEVTIGRICSKLALQTIAKTENEHIPGWNSRPTGLEADGVTTQPVKL</sequence>
<organism evidence="2 3">
    <name type="scientific">Araneus ventricosus</name>
    <name type="common">Orbweaver spider</name>
    <name type="synonym">Epeira ventricosa</name>
    <dbReference type="NCBI Taxonomy" id="182803"/>
    <lineage>
        <taxon>Eukaryota</taxon>
        <taxon>Metazoa</taxon>
        <taxon>Ecdysozoa</taxon>
        <taxon>Arthropoda</taxon>
        <taxon>Chelicerata</taxon>
        <taxon>Arachnida</taxon>
        <taxon>Araneae</taxon>
        <taxon>Araneomorphae</taxon>
        <taxon>Entelegynae</taxon>
        <taxon>Araneoidea</taxon>
        <taxon>Araneidae</taxon>
        <taxon>Araneus</taxon>
    </lineage>
</organism>
<accession>A0A4Y1ZW57</accession>
<feature type="region of interest" description="Disordered" evidence="1">
    <location>
        <begin position="83"/>
        <end position="106"/>
    </location>
</feature>
<name>A0A4Y1ZW57_ARAVE</name>
<evidence type="ECO:0000256" key="1">
    <source>
        <dbReference type="SAM" id="MobiDB-lite"/>
    </source>
</evidence>
<evidence type="ECO:0000313" key="2">
    <source>
        <dbReference type="EMBL" id="GBL71358.1"/>
    </source>
</evidence>
<dbReference type="AlphaFoldDB" id="A0A4Y1ZW57"/>
<dbReference type="Proteomes" id="UP000499080">
    <property type="component" value="Unassembled WGS sequence"/>
</dbReference>
<gene>
    <name evidence="2" type="ORF">AVEN_231355_1</name>
</gene>
<reference evidence="2 3" key="1">
    <citation type="journal article" date="2019" name="Sci. Rep.">
        <title>Orb-weaving spider Araneus ventricosus genome elucidates the spidroin gene catalogue.</title>
        <authorList>
            <person name="Kono N."/>
            <person name="Nakamura H."/>
            <person name="Ohtoshi R."/>
            <person name="Moran D.A.P."/>
            <person name="Shinohara A."/>
            <person name="Yoshida Y."/>
            <person name="Fujiwara M."/>
            <person name="Mori M."/>
            <person name="Tomita M."/>
            <person name="Arakawa K."/>
        </authorList>
    </citation>
    <scope>NUCLEOTIDE SEQUENCE [LARGE SCALE GENOMIC DNA]</scope>
</reference>
<keyword evidence="3" id="KW-1185">Reference proteome</keyword>
<proteinExistence type="predicted"/>
<dbReference type="EMBL" id="BGPR01154323">
    <property type="protein sequence ID" value="GBL71358.1"/>
    <property type="molecule type" value="Genomic_DNA"/>
</dbReference>
<protein>
    <submittedName>
        <fullName evidence="2">Uncharacterized protein</fullName>
    </submittedName>
</protein>
<evidence type="ECO:0000313" key="3">
    <source>
        <dbReference type="Proteomes" id="UP000499080"/>
    </source>
</evidence>
<comment type="caution">
    <text evidence="2">The sequence shown here is derived from an EMBL/GenBank/DDBJ whole genome shotgun (WGS) entry which is preliminary data.</text>
</comment>